<organism evidence="4">
    <name type="scientific">Drosophila melanogaster</name>
    <name type="common">Fruit fly</name>
    <dbReference type="NCBI Taxonomy" id="7227"/>
    <lineage>
        <taxon>Eukaryota</taxon>
        <taxon>Metazoa</taxon>
        <taxon>Ecdysozoa</taxon>
        <taxon>Arthropoda</taxon>
        <taxon>Hexapoda</taxon>
        <taxon>Insecta</taxon>
        <taxon>Pterygota</taxon>
        <taxon>Neoptera</taxon>
        <taxon>Endopterygota</taxon>
        <taxon>Diptera</taxon>
        <taxon>Brachycera</taxon>
        <taxon>Muscomorpha</taxon>
        <taxon>Ephydroidea</taxon>
        <taxon>Drosophilidae</taxon>
        <taxon>Drosophila</taxon>
        <taxon>Sophophora</taxon>
    </lineage>
</organism>
<accession>F3YDE8</accession>
<evidence type="ECO:0000256" key="2">
    <source>
        <dbReference type="ARBA" id="ARBA00022786"/>
    </source>
</evidence>
<protein>
    <submittedName>
        <fullName evidence="4">MIP29336p</fullName>
    </submittedName>
</protein>
<evidence type="ECO:0000256" key="1">
    <source>
        <dbReference type="ARBA" id="ARBA00009993"/>
    </source>
</evidence>
<sequence length="163" mass="19048">KKTKLAFATSQRHFLALIKMSSSSSEAIQLQTNDGVIHTVDMRFALQICPVRNMIMQERQKNLHTDDVIPLPRVDAKNLRFIIKWWTSVQNLDENLLTMGKRKLKQLLTAEHANHQFLLQIILAADYLQMEKFLLISTHLMADALNECESVEEIRRKFFWNKV</sequence>
<dbReference type="SUPFAM" id="SSF54695">
    <property type="entry name" value="POZ domain"/>
    <property type="match status" value="1"/>
</dbReference>
<dbReference type="PANTHER" id="PTHR11165">
    <property type="entry name" value="SKP1"/>
    <property type="match status" value="1"/>
</dbReference>
<feature type="non-terminal residue" evidence="4">
    <location>
        <position position="1"/>
    </location>
</feature>
<dbReference type="AlphaFoldDB" id="F3YDE8"/>
<proteinExistence type="evidence at transcript level"/>
<reference evidence="4" key="1">
    <citation type="submission" date="2011-04" db="EMBL/GenBank/DDBJ databases">
        <authorList>
            <person name="Carlson J."/>
            <person name="Booth B."/>
            <person name="Frise E."/>
            <person name="Sandler J."/>
            <person name="Wan K."/>
            <person name="Yu C."/>
            <person name="Celniker S."/>
        </authorList>
    </citation>
    <scope>NUCLEOTIDE SEQUENCE</scope>
</reference>
<dbReference type="VEuPathDB" id="VectorBase:FBgn0262535"/>
<dbReference type="Bgee" id="FBgn0262535">
    <property type="expression patterns" value="Expressed in early-mid elongation-stage spermatid (Drosophila) in testis and 19 other cell types or tissues"/>
</dbReference>
<dbReference type="InterPro" id="IPR016073">
    <property type="entry name" value="Skp1_comp_POZ"/>
</dbReference>
<dbReference type="EMBL" id="BT126309">
    <property type="protein sequence ID" value="AEB39670.1"/>
    <property type="molecule type" value="mRNA"/>
</dbReference>
<dbReference type="InterPro" id="IPR001232">
    <property type="entry name" value="SKP1-like"/>
</dbReference>
<feature type="domain" description="SKP1 component POZ" evidence="3">
    <location>
        <begin position="27"/>
        <end position="86"/>
    </location>
</feature>
<name>F3YDE8_DROME</name>
<dbReference type="OrthoDB" id="2342932at2759"/>
<evidence type="ECO:0000313" key="4">
    <source>
        <dbReference type="EMBL" id="AEB39670.1"/>
    </source>
</evidence>
<dbReference type="SMART" id="SM00512">
    <property type="entry name" value="Skp1"/>
    <property type="match status" value="1"/>
</dbReference>
<keyword evidence="2" id="KW-0833">Ubl conjugation pathway</keyword>
<dbReference type="InterPro" id="IPR011333">
    <property type="entry name" value="SKP1/BTB/POZ_sf"/>
</dbReference>
<gene>
    <name evidence="4" type="primary">CG43089-RA</name>
</gene>
<comment type="similarity">
    <text evidence="1">Belongs to the SKP1 family.</text>
</comment>
<dbReference type="ExpressionAtlas" id="F3YDE8">
    <property type="expression patterns" value="baseline and differential"/>
</dbReference>
<dbReference type="GO" id="GO:0006511">
    <property type="term" value="P:ubiquitin-dependent protein catabolic process"/>
    <property type="evidence" value="ECO:0007669"/>
    <property type="project" value="InterPro"/>
</dbReference>
<evidence type="ECO:0000259" key="3">
    <source>
        <dbReference type="Pfam" id="PF03931"/>
    </source>
</evidence>
<dbReference type="InterPro" id="IPR016897">
    <property type="entry name" value="SKP1"/>
</dbReference>
<dbReference type="Pfam" id="PF03931">
    <property type="entry name" value="Skp1_POZ"/>
    <property type="match status" value="1"/>
</dbReference>
<dbReference type="HOGENOM" id="CLU_059252_9_0_1"/>
<dbReference type="Gene3D" id="3.30.710.10">
    <property type="entry name" value="Potassium Channel Kv1.1, Chain A"/>
    <property type="match status" value="1"/>
</dbReference>